<dbReference type="EMBL" id="JAMZMK010007934">
    <property type="protein sequence ID" value="KAI7742676.1"/>
    <property type="molecule type" value="Genomic_DNA"/>
</dbReference>
<organism evidence="1 2">
    <name type="scientific">Ambrosia artemisiifolia</name>
    <name type="common">Common ragweed</name>
    <dbReference type="NCBI Taxonomy" id="4212"/>
    <lineage>
        <taxon>Eukaryota</taxon>
        <taxon>Viridiplantae</taxon>
        <taxon>Streptophyta</taxon>
        <taxon>Embryophyta</taxon>
        <taxon>Tracheophyta</taxon>
        <taxon>Spermatophyta</taxon>
        <taxon>Magnoliopsida</taxon>
        <taxon>eudicotyledons</taxon>
        <taxon>Gunneridae</taxon>
        <taxon>Pentapetalae</taxon>
        <taxon>asterids</taxon>
        <taxon>campanulids</taxon>
        <taxon>Asterales</taxon>
        <taxon>Asteraceae</taxon>
        <taxon>Asteroideae</taxon>
        <taxon>Heliantheae alliance</taxon>
        <taxon>Heliantheae</taxon>
        <taxon>Ambrosia</taxon>
    </lineage>
</organism>
<dbReference type="Proteomes" id="UP001206925">
    <property type="component" value="Unassembled WGS sequence"/>
</dbReference>
<reference evidence="1" key="1">
    <citation type="submission" date="2022-06" db="EMBL/GenBank/DDBJ databases">
        <title>Uncovering the hologenomic basis of an extraordinary plant invasion.</title>
        <authorList>
            <person name="Bieker V.C."/>
            <person name="Martin M.D."/>
            <person name="Gilbert T."/>
            <person name="Hodgins K."/>
            <person name="Battlay P."/>
            <person name="Petersen B."/>
            <person name="Wilson J."/>
        </authorList>
    </citation>
    <scope>NUCLEOTIDE SEQUENCE</scope>
    <source>
        <strain evidence="1">AA19_3_7</strain>
        <tissue evidence="1">Leaf</tissue>
    </source>
</reference>
<protein>
    <submittedName>
        <fullName evidence="1">Uncharacterized protein</fullName>
    </submittedName>
</protein>
<accession>A0AAD5GJP5</accession>
<dbReference type="AlphaFoldDB" id="A0AAD5GJP5"/>
<gene>
    <name evidence="1" type="ORF">M8C21_027819</name>
</gene>
<comment type="caution">
    <text evidence="1">The sequence shown here is derived from an EMBL/GenBank/DDBJ whole genome shotgun (WGS) entry which is preliminary data.</text>
</comment>
<evidence type="ECO:0000313" key="1">
    <source>
        <dbReference type="EMBL" id="KAI7742676.1"/>
    </source>
</evidence>
<proteinExistence type="predicted"/>
<evidence type="ECO:0000313" key="2">
    <source>
        <dbReference type="Proteomes" id="UP001206925"/>
    </source>
</evidence>
<name>A0AAD5GJP5_AMBAR</name>
<sequence length="119" mass="12975">MRCRSYSSLYPSLLLRGYNGGGGFLTVYLPSNMLFYLCFKVDRDGATVVQPIDFSLSEPLDCLNCDVLKVFSSECILQLGAISYEVVVGYDVSICDVDVDCDGANAVQPIDFPFCALAS</sequence>
<keyword evidence="2" id="KW-1185">Reference proteome</keyword>